<keyword evidence="2" id="KW-0809">Transit peptide</keyword>
<comment type="caution">
    <text evidence="8">The sequence shown here is derived from an EMBL/GenBank/DDBJ whole genome shotgun (WGS) entry which is preliminary data.</text>
</comment>
<dbReference type="GO" id="GO:0005762">
    <property type="term" value="C:mitochondrial large ribosomal subunit"/>
    <property type="evidence" value="ECO:0007669"/>
    <property type="project" value="TreeGrafter"/>
</dbReference>
<evidence type="ECO:0000256" key="5">
    <source>
        <dbReference type="ARBA" id="ARBA00023274"/>
    </source>
</evidence>
<keyword evidence="3" id="KW-0689">Ribosomal protein</keyword>
<dbReference type="PANTHER" id="PTHR28595">
    <property type="entry name" value="39S RIBOSOMAL PROTEIN L54, MITOCHONDRIAL"/>
    <property type="match status" value="1"/>
</dbReference>
<keyword evidence="5" id="KW-0687">Ribonucleoprotein</keyword>
<dbReference type="PANTHER" id="PTHR28595:SF1">
    <property type="entry name" value="LARGE RIBOSOMAL SUBUNIT PROTEIN ML54"/>
    <property type="match status" value="1"/>
</dbReference>
<name>A0A8J2JT89_9HEXA</name>
<evidence type="ECO:0000313" key="9">
    <source>
        <dbReference type="Proteomes" id="UP000708208"/>
    </source>
</evidence>
<dbReference type="OrthoDB" id="10252718at2759"/>
<dbReference type="GO" id="GO:0003735">
    <property type="term" value="F:structural constituent of ribosome"/>
    <property type="evidence" value="ECO:0007669"/>
    <property type="project" value="TreeGrafter"/>
</dbReference>
<keyword evidence="9" id="KW-1185">Reference proteome</keyword>
<dbReference type="Proteomes" id="UP000708208">
    <property type="component" value="Unassembled WGS sequence"/>
</dbReference>
<dbReference type="AlphaFoldDB" id="A0A8J2JT89"/>
<evidence type="ECO:0000313" key="8">
    <source>
        <dbReference type="EMBL" id="CAG7726938.1"/>
    </source>
</evidence>
<comment type="similarity">
    <text evidence="6">Belongs to the mitochondrion-specific ribosomal protein mL54 family.</text>
</comment>
<evidence type="ECO:0000256" key="6">
    <source>
        <dbReference type="ARBA" id="ARBA00033752"/>
    </source>
</evidence>
<keyword evidence="4" id="KW-0496">Mitochondrion</keyword>
<evidence type="ECO:0000256" key="1">
    <source>
        <dbReference type="ARBA" id="ARBA00004173"/>
    </source>
</evidence>
<evidence type="ECO:0000256" key="2">
    <source>
        <dbReference type="ARBA" id="ARBA00022946"/>
    </source>
</evidence>
<protein>
    <recommendedName>
        <fullName evidence="7">Large ribosomal subunit protein mL54</fullName>
    </recommendedName>
</protein>
<evidence type="ECO:0000256" key="7">
    <source>
        <dbReference type="ARBA" id="ARBA00035179"/>
    </source>
</evidence>
<proteinExistence type="inferred from homology"/>
<gene>
    <name evidence="8" type="ORF">AFUS01_LOCUS15813</name>
</gene>
<evidence type="ECO:0000256" key="3">
    <source>
        <dbReference type="ARBA" id="ARBA00022980"/>
    </source>
</evidence>
<organism evidence="8 9">
    <name type="scientific">Allacma fusca</name>
    <dbReference type="NCBI Taxonomy" id="39272"/>
    <lineage>
        <taxon>Eukaryota</taxon>
        <taxon>Metazoa</taxon>
        <taxon>Ecdysozoa</taxon>
        <taxon>Arthropoda</taxon>
        <taxon>Hexapoda</taxon>
        <taxon>Collembola</taxon>
        <taxon>Symphypleona</taxon>
        <taxon>Sminthuridae</taxon>
        <taxon>Allacma</taxon>
    </lineage>
</organism>
<dbReference type="Pfam" id="PF08561">
    <property type="entry name" value="Ribosomal_L37"/>
    <property type="match status" value="1"/>
</dbReference>
<accession>A0A8J2JT89</accession>
<evidence type="ECO:0000256" key="4">
    <source>
        <dbReference type="ARBA" id="ARBA00023128"/>
    </source>
</evidence>
<dbReference type="EMBL" id="CAJVCH010141919">
    <property type="protein sequence ID" value="CAG7726938.1"/>
    <property type="molecule type" value="Genomic_DNA"/>
</dbReference>
<reference evidence="8" key="1">
    <citation type="submission" date="2021-06" db="EMBL/GenBank/DDBJ databases">
        <authorList>
            <person name="Hodson N. C."/>
            <person name="Mongue J. A."/>
            <person name="Jaron S. K."/>
        </authorList>
    </citation>
    <scope>NUCLEOTIDE SEQUENCE</scope>
</reference>
<sequence length="181" mass="20311">MVLGLLNNANRNNCITGRHYRHFQKASNSLPNSSLLSSSHAESKMQANSGFCFLSFSKLRILNKLNPNVRHFAKPAGAGIPSLGGKKGKALAKGPTLEKKILPVVTDPKRLVNYVCGSCIYKEGEDIKLGDDSQYPDWLWTLRTGPAPPLEELSPETDEYWGRLRQQMMKRNNRLAKLRKF</sequence>
<comment type="subcellular location">
    <subcellularLocation>
        <location evidence="1">Mitochondrion</location>
    </subcellularLocation>
</comment>
<dbReference type="InterPro" id="IPR013870">
    <property type="entry name" value="Ribosomal_mL54"/>
</dbReference>